<evidence type="ECO:0000256" key="1">
    <source>
        <dbReference type="PROSITE-ProRule" id="PRU00169"/>
    </source>
</evidence>
<keyword evidence="4" id="KW-1185">Reference proteome</keyword>
<dbReference type="RefSeq" id="WP_108686001.1">
    <property type="nucleotide sequence ID" value="NZ_QCYK01000001.1"/>
</dbReference>
<comment type="caution">
    <text evidence="3">The sequence shown here is derived from an EMBL/GenBank/DDBJ whole genome shotgun (WGS) entry which is preliminary data.</text>
</comment>
<evidence type="ECO:0000259" key="2">
    <source>
        <dbReference type="PROSITE" id="PS50110"/>
    </source>
</evidence>
<dbReference type="SUPFAM" id="SSF52172">
    <property type="entry name" value="CheY-like"/>
    <property type="match status" value="1"/>
</dbReference>
<reference evidence="3 4" key="1">
    <citation type="submission" date="2018-04" db="EMBL/GenBank/DDBJ databases">
        <title>Chitinophaga fuyangensis sp. nov., isolated from soil in a chemical factory.</title>
        <authorList>
            <person name="Chen K."/>
        </authorList>
    </citation>
    <scope>NUCLEOTIDE SEQUENCE [LARGE SCALE GENOMIC DNA]</scope>
    <source>
        <strain evidence="3 4">LY-1</strain>
    </source>
</reference>
<organism evidence="3 4">
    <name type="scientific">Chitinophaga parva</name>
    <dbReference type="NCBI Taxonomy" id="2169414"/>
    <lineage>
        <taxon>Bacteria</taxon>
        <taxon>Pseudomonadati</taxon>
        <taxon>Bacteroidota</taxon>
        <taxon>Chitinophagia</taxon>
        <taxon>Chitinophagales</taxon>
        <taxon>Chitinophagaceae</taxon>
        <taxon>Chitinophaga</taxon>
    </lineage>
</organism>
<dbReference type="Proteomes" id="UP000244450">
    <property type="component" value="Unassembled WGS sequence"/>
</dbReference>
<feature type="domain" description="Response regulatory" evidence="2">
    <location>
        <begin position="4"/>
        <end position="132"/>
    </location>
</feature>
<proteinExistence type="predicted"/>
<evidence type="ECO:0000313" key="3">
    <source>
        <dbReference type="EMBL" id="PUZ29363.1"/>
    </source>
</evidence>
<name>A0A2T7BNV8_9BACT</name>
<dbReference type="SMART" id="SM00448">
    <property type="entry name" value="REC"/>
    <property type="match status" value="1"/>
</dbReference>
<dbReference type="OrthoDB" id="659223at2"/>
<dbReference type="GO" id="GO:0000160">
    <property type="term" value="P:phosphorelay signal transduction system"/>
    <property type="evidence" value="ECO:0007669"/>
    <property type="project" value="InterPro"/>
</dbReference>
<dbReference type="Gene3D" id="3.40.50.2300">
    <property type="match status" value="1"/>
</dbReference>
<dbReference type="PROSITE" id="PS50110">
    <property type="entry name" value="RESPONSE_REGULATORY"/>
    <property type="match status" value="1"/>
</dbReference>
<dbReference type="EMBL" id="QCYK01000001">
    <property type="protein sequence ID" value="PUZ29363.1"/>
    <property type="molecule type" value="Genomic_DNA"/>
</dbReference>
<dbReference type="InterPro" id="IPR001789">
    <property type="entry name" value="Sig_transdc_resp-reg_receiver"/>
</dbReference>
<feature type="modified residue" description="4-aspartylphosphate" evidence="1">
    <location>
        <position position="59"/>
    </location>
</feature>
<evidence type="ECO:0000313" key="4">
    <source>
        <dbReference type="Proteomes" id="UP000244450"/>
    </source>
</evidence>
<dbReference type="InterPro" id="IPR011006">
    <property type="entry name" value="CheY-like_superfamily"/>
</dbReference>
<gene>
    <name evidence="3" type="ORF">DCC81_07880</name>
</gene>
<sequence length="217" mass="24795">MIKRILIAEDHESANVSVQKTVEALQISQADHAFYCDDALAKIKLALQKNDPYDLLITDLWFEKDEKIQKIADGMQLIAAAREIQPALKIIVFSADNLAATIETLHNKLEVDGYVRKARNDAKELILAIESVSKNQRHFPKQAHQRKTHDFTEYDITVITLLAKGIHQKDIPTYLRENDIPPFSLSSLEKRLNHIKDLFDFSKNEQLVAFCKDMGII</sequence>
<keyword evidence="1" id="KW-0597">Phosphoprotein</keyword>
<dbReference type="AlphaFoldDB" id="A0A2T7BNV8"/>
<accession>A0A2T7BNV8</accession>
<protein>
    <submittedName>
        <fullName evidence="3">Response regulator</fullName>
    </submittedName>
</protein>